<accession>W1XVR7</accession>
<comment type="caution">
    <text evidence="2">The sequence shown here is derived from an EMBL/GenBank/DDBJ whole genome shotgun (WGS) entry which is preliminary data.</text>
</comment>
<feature type="coiled-coil region" evidence="1">
    <location>
        <begin position="17"/>
        <end position="51"/>
    </location>
</feature>
<evidence type="ECO:0000313" key="2">
    <source>
        <dbReference type="EMBL" id="ETJ33560.1"/>
    </source>
</evidence>
<dbReference type="AlphaFoldDB" id="W1XVR7"/>
<reference evidence="2" key="1">
    <citation type="submission" date="2013-12" db="EMBL/GenBank/DDBJ databases">
        <title>A Varibaculum cambriense genome reconstructed from a premature infant gut community with otherwise low bacterial novelty that shifts toward anaerobic metabolism during the third week of life.</title>
        <authorList>
            <person name="Brown C.T."/>
            <person name="Sharon I."/>
            <person name="Thomas B.C."/>
            <person name="Castelle C.J."/>
            <person name="Morowitz M.J."/>
            <person name="Banfield J.F."/>
        </authorList>
    </citation>
    <scope>NUCLEOTIDE SEQUENCE</scope>
</reference>
<keyword evidence="1" id="KW-0175">Coiled coil</keyword>
<feature type="non-terminal residue" evidence="2">
    <location>
        <position position="1"/>
    </location>
</feature>
<sequence length="125" mass="14078">RNIALAEEKGLNLLTVCNTCTLMLREAKNELDANEKEKNEVNKKLAQIGKQYRGTTDITHFLWVLIRDYGLDKLKAKVVKPLTGLRVAEYYGCHILRPQTELGFEDYQMPTSLADLISAIGATPI</sequence>
<organism evidence="2">
    <name type="scientific">human gut metagenome</name>
    <dbReference type="NCBI Taxonomy" id="408170"/>
    <lineage>
        <taxon>unclassified sequences</taxon>
        <taxon>metagenomes</taxon>
        <taxon>organismal metagenomes</taxon>
    </lineage>
</organism>
<dbReference type="Gene3D" id="1.20.1050.140">
    <property type="match status" value="1"/>
</dbReference>
<dbReference type="EMBL" id="AZMM01011989">
    <property type="protein sequence ID" value="ETJ33560.1"/>
    <property type="molecule type" value="Genomic_DNA"/>
</dbReference>
<name>W1XVR7_9ZZZZ</name>
<dbReference type="PANTHER" id="PTHR42947">
    <property type="entry name" value="COB--COM HETERODISULFIDE REDUCTASE SUBUNIT B 1"/>
    <property type="match status" value="1"/>
</dbReference>
<dbReference type="PANTHER" id="PTHR42947:SF1">
    <property type="entry name" value="COB--COM HETERODISULFIDE REDUCTASE SUBUNIT B 1"/>
    <property type="match status" value="1"/>
</dbReference>
<feature type="non-terminal residue" evidence="2">
    <location>
        <position position="125"/>
    </location>
</feature>
<gene>
    <name evidence="2" type="ORF">Q604_UNBC11989G0001</name>
</gene>
<protein>
    <submittedName>
        <fullName evidence="2">Succinate dehydrogenase, C subunit</fullName>
    </submittedName>
</protein>
<evidence type="ECO:0000256" key="1">
    <source>
        <dbReference type="SAM" id="Coils"/>
    </source>
</evidence>
<dbReference type="InterPro" id="IPR051278">
    <property type="entry name" value="HdrB/HdrD_reductase"/>
</dbReference>
<proteinExistence type="predicted"/>